<proteinExistence type="predicted"/>
<sequence>MSNGNEEIVEFVAQLLAKPPGPSNSIQFEIDTDGDVHALFEVLLITMTEILKTWYPPPITIALISDEDVARIKAYFASFSLQFHFNVEDLVGGLRINNKEYLQKSKLEDMRFRVAAGEKIYTVRFSSLASR</sequence>
<accession>A0A6C0LNA4</accession>
<evidence type="ECO:0000313" key="1">
    <source>
        <dbReference type="EMBL" id="QHU31963.1"/>
    </source>
</evidence>
<protein>
    <submittedName>
        <fullName evidence="1">Uncharacterized protein</fullName>
    </submittedName>
</protein>
<dbReference type="EMBL" id="MN740534">
    <property type="protein sequence ID" value="QHU31963.1"/>
    <property type="molecule type" value="Genomic_DNA"/>
</dbReference>
<reference evidence="1" key="1">
    <citation type="journal article" date="2020" name="Nature">
        <title>Giant virus diversity and host interactions through global metagenomics.</title>
        <authorList>
            <person name="Schulz F."/>
            <person name="Roux S."/>
            <person name="Paez-Espino D."/>
            <person name="Jungbluth S."/>
            <person name="Walsh D.A."/>
            <person name="Denef V.J."/>
            <person name="McMahon K.D."/>
            <person name="Konstantinidis K.T."/>
            <person name="Eloe-Fadrosh E.A."/>
            <person name="Kyrpides N.C."/>
            <person name="Woyke T."/>
        </authorList>
    </citation>
    <scope>NUCLEOTIDE SEQUENCE</scope>
    <source>
        <strain evidence="1">GVMAG-M-3300027963-41</strain>
    </source>
</reference>
<dbReference type="AlphaFoldDB" id="A0A6C0LNA4"/>
<name>A0A6C0LNA4_9ZZZZ</name>
<organism evidence="1">
    <name type="scientific">viral metagenome</name>
    <dbReference type="NCBI Taxonomy" id="1070528"/>
    <lineage>
        <taxon>unclassified sequences</taxon>
        <taxon>metagenomes</taxon>
        <taxon>organismal metagenomes</taxon>
    </lineage>
</organism>